<name>A0A4D6LM82_VIGUN</name>
<sequence length="213" mass="24251">MVNSCVLLLDNDPLLRNGQVQVLLSDNDPLLRNGQVQVLLSDNDPFLGIRQVKILLSSRPFPWEWSSPDYDPLLANGQIQFFAMVIDFLHQGPLLWNGHWFSTLHRDPLHGTSHRFLYIKALCKAMFIDFLVALRPSARQWSSISYIKALSFGMVIDSQHCIETLYMGLVIDSFTSRPSPLEWSLILNIASRPSTWDWSSIPLHQGPLQSNGH</sequence>
<keyword evidence="2" id="KW-1185">Reference proteome</keyword>
<accession>A0A4D6LM82</accession>
<protein>
    <submittedName>
        <fullName evidence="1">Uncharacterized protein</fullName>
    </submittedName>
</protein>
<organism evidence="1 2">
    <name type="scientific">Vigna unguiculata</name>
    <name type="common">Cowpea</name>
    <dbReference type="NCBI Taxonomy" id="3917"/>
    <lineage>
        <taxon>Eukaryota</taxon>
        <taxon>Viridiplantae</taxon>
        <taxon>Streptophyta</taxon>
        <taxon>Embryophyta</taxon>
        <taxon>Tracheophyta</taxon>
        <taxon>Spermatophyta</taxon>
        <taxon>Magnoliopsida</taxon>
        <taxon>eudicotyledons</taxon>
        <taxon>Gunneridae</taxon>
        <taxon>Pentapetalae</taxon>
        <taxon>rosids</taxon>
        <taxon>fabids</taxon>
        <taxon>Fabales</taxon>
        <taxon>Fabaceae</taxon>
        <taxon>Papilionoideae</taxon>
        <taxon>50 kb inversion clade</taxon>
        <taxon>NPAAA clade</taxon>
        <taxon>indigoferoid/millettioid clade</taxon>
        <taxon>Phaseoleae</taxon>
        <taxon>Vigna</taxon>
    </lineage>
</organism>
<reference evidence="1 2" key="1">
    <citation type="submission" date="2019-04" db="EMBL/GenBank/DDBJ databases">
        <title>An improved genome assembly and genetic linkage map for asparagus bean, Vigna unguiculata ssp. sesquipedialis.</title>
        <authorList>
            <person name="Xia Q."/>
            <person name="Zhang R."/>
            <person name="Dong Y."/>
        </authorList>
    </citation>
    <scope>NUCLEOTIDE SEQUENCE [LARGE SCALE GENOMIC DNA]</scope>
    <source>
        <tissue evidence="1">Leaf</tissue>
    </source>
</reference>
<dbReference type="Proteomes" id="UP000501690">
    <property type="component" value="Linkage Group LG4"/>
</dbReference>
<evidence type="ECO:0000313" key="2">
    <source>
        <dbReference type="Proteomes" id="UP000501690"/>
    </source>
</evidence>
<gene>
    <name evidence="1" type="ORF">DEO72_LG4g647</name>
</gene>
<evidence type="ECO:0000313" key="1">
    <source>
        <dbReference type="EMBL" id="QCD89701.1"/>
    </source>
</evidence>
<dbReference type="EMBL" id="CP039348">
    <property type="protein sequence ID" value="QCD89701.1"/>
    <property type="molecule type" value="Genomic_DNA"/>
</dbReference>
<proteinExistence type="predicted"/>
<dbReference type="AlphaFoldDB" id="A0A4D6LM82"/>